<evidence type="ECO:0000256" key="3">
    <source>
        <dbReference type="SAM" id="SignalP"/>
    </source>
</evidence>
<dbReference type="STRING" id="1304275.C41B8_15962"/>
<dbReference type="AlphaFoldDB" id="A0A084IHR3"/>
<keyword evidence="2" id="KW-1133">Transmembrane helix</keyword>
<comment type="caution">
    <text evidence="4">The sequence shown here is derived from an EMBL/GenBank/DDBJ whole genome shotgun (WGS) entry which is preliminary data.</text>
</comment>
<keyword evidence="3" id="KW-0732">Signal</keyword>
<organism evidence="4 5">
    <name type="scientific">Salinisphaera hydrothermalis (strain C41B8)</name>
    <dbReference type="NCBI Taxonomy" id="1304275"/>
    <lineage>
        <taxon>Bacteria</taxon>
        <taxon>Pseudomonadati</taxon>
        <taxon>Pseudomonadota</taxon>
        <taxon>Gammaproteobacteria</taxon>
        <taxon>Salinisphaerales</taxon>
        <taxon>Salinisphaeraceae</taxon>
        <taxon>Salinisphaera</taxon>
    </lineage>
</organism>
<dbReference type="RefSeq" id="WP_051883674.1">
    <property type="nucleotide sequence ID" value="NZ_APNK01000035.1"/>
</dbReference>
<accession>A0A084IHR3</accession>
<gene>
    <name evidence="4" type="ORF">C41B8_15962</name>
</gene>
<dbReference type="Proteomes" id="UP000028302">
    <property type="component" value="Unassembled WGS sequence"/>
</dbReference>
<dbReference type="EMBL" id="APNK01000035">
    <property type="protein sequence ID" value="KEZ76247.1"/>
    <property type="molecule type" value="Genomic_DNA"/>
</dbReference>
<keyword evidence="2" id="KW-0472">Membrane</keyword>
<feature type="transmembrane region" description="Helical" evidence="2">
    <location>
        <begin position="45"/>
        <end position="66"/>
    </location>
</feature>
<reference evidence="4 5" key="1">
    <citation type="submission" date="2013-03" db="EMBL/GenBank/DDBJ databases">
        <title>Salinisphaera hydrothermalis C41B8 Genome Sequencing.</title>
        <authorList>
            <person name="Li C."/>
            <person name="Lai Q."/>
            <person name="Shao Z."/>
        </authorList>
    </citation>
    <scope>NUCLEOTIDE SEQUENCE [LARGE SCALE GENOMIC DNA]</scope>
    <source>
        <strain evidence="4 5">C41B8</strain>
    </source>
</reference>
<feature type="chain" id="PRO_5001776467" evidence="3">
    <location>
        <begin position="22"/>
        <end position="102"/>
    </location>
</feature>
<evidence type="ECO:0000256" key="2">
    <source>
        <dbReference type="SAM" id="Phobius"/>
    </source>
</evidence>
<protein>
    <submittedName>
        <fullName evidence="4">Uncharacterized protein</fullName>
    </submittedName>
</protein>
<proteinExistence type="predicted"/>
<evidence type="ECO:0000256" key="1">
    <source>
        <dbReference type="SAM" id="MobiDB-lite"/>
    </source>
</evidence>
<keyword evidence="2" id="KW-0812">Transmembrane</keyword>
<name>A0A084IHR3_SALHC</name>
<sequence length="102" mass="8998">MKKFLAGISIAMLAASPLAFAQNGASGDGQLQSGGAAGADHSQELAYGAMAAAGAAAAIGASLAVASGGNNKNVNIGGTGGTGTGGTGTGGTGGTGAGGTGS</sequence>
<feature type="compositionally biased region" description="Gly residues" evidence="1">
    <location>
        <begin position="77"/>
        <end position="102"/>
    </location>
</feature>
<keyword evidence="5" id="KW-1185">Reference proteome</keyword>
<evidence type="ECO:0000313" key="5">
    <source>
        <dbReference type="Proteomes" id="UP000028302"/>
    </source>
</evidence>
<feature type="region of interest" description="Disordered" evidence="1">
    <location>
        <begin position="74"/>
        <end position="102"/>
    </location>
</feature>
<feature type="signal peptide" evidence="3">
    <location>
        <begin position="1"/>
        <end position="21"/>
    </location>
</feature>
<evidence type="ECO:0000313" key="4">
    <source>
        <dbReference type="EMBL" id="KEZ76247.1"/>
    </source>
</evidence>